<reference evidence="1" key="2">
    <citation type="submission" date="2021-04" db="EMBL/GenBank/DDBJ databases">
        <authorList>
            <person name="Gilroy R."/>
        </authorList>
    </citation>
    <scope>NUCLEOTIDE SEQUENCE</scope>
    <source>
        <strain evidence="1">ChiHjej9B8-13557</strain>
    </source>
</reference>
<accession>A0A9D2S8W0</accession>
<name>A0A9D2S8W0_9FIRM</name>
<proteinExistence type="predicted"/>
<evidence type="ECO:0000313" key="1">
    <source>
        <dbReference type="EMBL" id="HJB59805.1"/>
    </source>
</evidence>
<dbReference type="EMBL" id="DWXX01000173">
    <property type="protein sequence ID" value="HJB59805.1"/>
    <property type="molecule type" value="Genomic_DNA"/>
</dbReference>
<dbReference type="Proteomes" id="UP000824211">
    <property type="component" value="Unassembled WGS sequence"/>
</dbReference>
<comment type="caution">
    <text evidence="1">The sequence shown here is derived from an EMBL/GenBank/DDBJ whole genome shotgun (WGS) entry which is preliminary data.</text>
</comment>
<gene>
    <name evidence="1" type="ORF">H9771_09170</name>
</gene>
<organism evidence="1 2">
    <name type="scientific">Candidatus Faecalibacterium faecipullorum</name>
    <dbReference type="NCBI Taxonomy" id="2838578"/>
    <lineage>
        <taxon>Bacteria</taxon>
        <taxon>Bacillati</taxon>
        <taxon>Bacillota</taxon>
        <taxon>Clostridia</taxon>
        <taxon>Eubacteriales</taxon>
        <taxon>Oscillospiraceae</taxon>
        <taxon>Faecalibacterium</taxon>
    </lineage>
</organism>
<sequence length="46" mass="5461">MKRNEELEAEDAFCEKLYQQYLSDPDRGQYMTEEELCKELGIEVDA</sequence>
<protein>
    <submittedName>
        <fullName evidence="1">Uncharacterized protein</fullName>
    </submittedName>
</protein>
<evidence type="ECO:0000313" key="2">
    <source>
        <dbReference type="Proteomes" id="UP000824211"/>
    </source>
</evidence>
<dbReference type="AlphaFoldDB" id="A0A9D2S8W0"/>
<reference evidence="1" key="1">
    <citation type="journal article" date="2021" name="PeerJ">
        <title>Extensive microbial diversity within the chicken gut microbiome revealed by metagenomics and culture.</title>
        <authorList>
            <person name="Gilroy R."/>
            <person name="Ravi A."/>
            <person name="Getino M."/>
            <person name="Pursley I."/>
            <person name="Horton D.L."/>
            <person name="Alikhan N.F."/>
            <person name="Baker D."/>
            <person name="Gharbi K."/>
            <person name="Hall N."/>
            <person name="Watson M."/>
            <person name="Adriaenssens E.M."/>
            <person name="Foster-Nyarko E."/>
            <person name="Jarju S."/>
            <person name="Secka A."/>
            <person name="Antonio M."/>
            <person name="Oren A."/>
            <person name="Chaudhuri R.R."/>
            <person name="La Ragione R."/>
            <person name="Hildebrand F."/>
            <person name="Pallen M.J."/>
        </authorList>
    </citation>
    <scope>NUCLEOTIDE SEQUENCE</scope>
    <source>
        <strain evidence="1">ChiHjej9B8-13557</strain>
    </source>
</reference>